<proteinExistence type="predicted"/>
<feature type="compositionally biased region" description="Basic and acidic residues" evidence="1">
    <location>
        <begin position="40"/>
        <end position="53"/>
    </location>
</feature>
<sequence>MVTTAATTKKLGEEEVVSLFLLSVAIAPKGKDVLSSSPSKAKENGGSKVREDSESLAAKIDPMDGHNESKALVSAKEVSATIKTTVKKRNGKPRVANDPNQTKSLLPANKGMGNTVSNAGMDEDILHGVTTMNGIRRTTILPRSKGSKGLAPTYYLC</sequence>
<reference evidence="2" key="2">
    <citation type="journal article" date="2023" name="Int. J. Mol. Sci.">
        <title>De Novo Assembly and Annotation of 11 Diverse Shrub Willow (Salix) Genomes Reveals Novel Gene Organization in Sex-Linked Regions.</title>
        <authorList>
            <person name="Hyden B."/>
            <person name="Feng K."/>
            <person name="Yates T.B."/>
            <person name="Jawdy S."/>
            <person name="Cereghino C."/>
            <person name="Smart L.B."/>
            <person name="Muchero W."/>
        </authorList>
    </citation>
    <scope>NUCLEOTIDE SEQUENCE [LARGE SCALE GENOMIC DNA]</scope>
    <source>
        <tissue evidence="2">Shoot tip</tissue>
    </source>
</reference>
<protein>
    <submittedName>
        <fullName evidence="2">Uncharacterized protein</fullName>
    </submittedName>
</protein>
<keyword evidence="3" id="KW-1185">Reference proteome</keyword>
<organism evidence="2 3">
    <name type="scientific">Salix viminalis</name>
    <name type="common">Common osier</name>
    <name type="synonym">Basket willow</name>
    <dbReference type="NCBI Taxonomy" id="40686"/>
    <lineage>
        <taxon>Eukaryota</taxon>
        <taxon>Viridiplantae</taxon>
        <taxon>Streptophyta</taxon>
        <taxon>Embryophyta</taxon>
        <taxon>Tracheophyta</taxon>
        <taxon>Spermatophyta</taxon>
        <taxon>Magnoliopsida</taxon>
        <taxon>eudicotyledons</taxon>
        <taxon>Gunneridae</taxon>
        <taxon>Pentapetalae</taxon>
        <taxon>rosids</taxon>
        <taxon>fabids</taxon>
        <taxon>Malpighiales</taxon>
        <taxon>Salicaceae</taxon>
        <taxon>Saliceae</taxon>
        <taxon>Salix</taxon>
    </lineage>
</organism>
<dbReference type="Proteomes" id="UP001151529">
    <property type="component" value="Chromosome 12"/>
</dbReference>
<evidence type="ECO:0000313" key="3">
    <source>
        <dbReference type="Proteomes" id="UP001151529"/>
    </source>
</evidence>
<dbReference type="AlphaFoldDB" id="A0A9Q0NMM5"/>
<accession>A0A9Q0NMM5</accession>
<comment type="caution">
    <text evidence="2">The sequence shown here is derived from an EMBL/GenBank/DDBJ whole genome shotgun (WGS) entry which is preliminary data.</text>
</comment>
<evidence type="ECO:0000256" key="1">
    <source>
        <dbReference type="SAM" id="MobiDB-lite"/>
    </source>
</evidence>
<dbReference type="EMBL" id="JAPFFL010000018">
    <property type="protein sequence ID" value="KAJ6672436.1"/>
    <property type="molecule type" value="Genomic_DNA"/>
</dbReference>
<name>A0A9Q0NMM5_SALVM</name>
<feature type="region of interest" description="Disordered" evidence="1">
    <location>
        <begin position="31"/>
        <end position="68"/>
    </location>
</feature>
<feature type="region of interest" description="Disordered" evidence="1">
    <location>
        <begin position="88"/>
        <end position="110"/>
    </location>
</feature>
<reference evidence="2" key="1">
    <citation type="submission" date="2022-11" db="EMBL/GenBank/DDBJ databases">
        <authorList>
            <person name="Hyden B.L."/>
            <person name="Feng K."/>
            <person name="Yates T."/>
            <person name="Jawdy S."/>
            <person name="Smart L.B."/>
            <person name="Muchero W."/>
        </authorList>
    </citation>
    <scope>NUCLEOTIDE SEQUENCE</scope>
    <source>
        <tissue evidence="2">Shoot tip</tissue>
    </source>
</reference>
<evidence type="ECO:0000313" key="2">
    <source>
        <dbReference type="EMBL" id="KAJ6672436.1"/>
    </source>
</evidence>
<gene>
    <name evidence="2" type="ORF">OIU85_013747</name>
</gene>